<feature type="compositionally biased region" description="Low complexity" evidence="5">
    <location>
        <begin position="408"/>
        <end position="422"/>
    </location>
</feature>
<reference evidence="7" key="1">
    <citation type="submission" date="2021-11" db="EMBL/GenBank/DDBJ databases">
        <authorList>
            <person name="Herlambang A."/>
            <person name="Guo Y."/>
            <person name="Takashima Y."/>
            <person name="Nishizawa T."/>
        </authorList>
    </citation>
    <scope>NUCLEOTIDE SEQUENCE</scope>
    <source>
        <strain evidence="7">E1425</strain>
    </source>
</reference>
<feature type="region of interest" description="Disordered" evidence="5">
    <location>
        <begin position="90"/>
        <end position="116"/>
    </location>
</feature>
<evidence type="ECO:0000256" key="3">
    <source>
        <dbReference type="ARBA" id="ARBA00022833"/>
    </source>
</evidence>
<dbReference type="GO" id="GO:0008270">
    <property type="term" value="F:zinc ion binding"/>
    <property type="evidence" value="ECO:0007669"/>
    <property type="project" value="UniProtKB-KW"/>
</dbReference>
<dbReference type="InterPro" id="IPR001841">
    <property type="entry name" value="Znf_RING"/>
</dbReference>
<dbReference type="PROSITE" id="PS00518">
    <property type="entry name" value="ZF_RING_1"/>
    <property type="match status" value="1"/>
</dbReference>
<dbReference type="SMART" id="SM00184">
    <property type="entry name" value="RING"/>
    <property type="match status" value="1"/>
</dbReference>
<keyword evidence="2 4" id="KW-0863">Zinc-finger</keyword>
<dbReference type="Proteomes" id="UP000827284">
    <property type="component" value="Unassembled WGS sequence"/>
</dbReference>
<feature type="compositionally biased region" description="Polar residues" evidence="5">
    <location>
        <begin position="358"/>
        <end position="371"/>
    </location>
</feature>
<evidence type="ECO:0000256" key="4">
    <source>
        <dbReference type="PROSITE-ProRule" id="PRU00175"/>
    </source>
</evidence>
<protein>
    <recommendedName>
        <fullName evidence="6">RING-type domain-containing protein</fullName>
    </recommendedName>
</protein>
<dbReference type="InterPro" id="IPR013083">
    <property type="entry name" value="Znf_RING/FYVE/PHD"/>
</dbReference>
<proteinExistence type="predicted"/>
<sequence>MSSVDEALQNMRALLVCRLCGGQLRATVTLQECGHHFCHTCVYSQVGSTCRCPTCHLPARVGNLLKNPTYDILVACASKLVDLRRDVSPAVDDDYSSQPNRPRHGKENGDEDRDNMDEDIIEHGTPLGSVIWTADCGPTFPHSEPLHLTGSSLSSSMDSSNVDPQTFPSLNAALANHGREKILKDRKKAEAAAVAATPTTIIGRTKDGRSSSQPSGPSSVGSSNVDMQTFPSVDAALVIHGREKALRKKTARSDSTTTAVNNTGVLVDQTVAGNEATNRPAEVEGVEIIPTTAQRDQSRGPAMAPSPLELASTSLSIPAPGADIVSSRPNPRPTISQLQSLLNIRHHKNQQLREESCVPSSQENEDQTQVFPLQHESEQQEQEEMSYHTPRMPSMRFYSPLLPDDPQSGLESENESSSSSTASRKRVATTTTGADQEYPLSAVKKEFQDQDQGRDRSKRRSVDKDDRITDRRPRPQGATVEVQSSQPSADLLSPSHFY</sequence>
<feature type="region of interest" description="Disordered" evidence="5">
    <location>
        <begin position="348"/>
        <end position="498"/>
    </location>
</feature>
<evidence type="ECO:0000256" key="5">
    <source>
        <dbReference type="SAM" id="MobiDB-lite"/>
    </source>
</evidence>
<feature type="region of interest" description="Disordered" evidence="5">
    <location>
        <begin position="191"/>
        <end position="227"/>
    </location>
</feature>
<keyword evidence="8" id="KW-1185">Reference proteome</keyword>
<feature type="region of interest" description="Disordered" evidence="5">
    <location>
        <begin position="271"/>
        <end position="307"/>
    </location>
</feature>
<name>A0A9P3H6U9_9FUNG</name>
<feature type="compositionally biased region" description="Low complexity" evidence="5">
    <location>
        <begin position="210"/>
        <end position="223"/>
    </location>
</feature>
<organism evidence="7 8">
    <name type="scientific">Entomortierella parvispora</name>
    <dbReference type="NCBI Taxonomy" id="205924"/>
    <lineage>
        <taxon>Eukaryota</taxon>
        <taxon>Fungi</taxon>
        <taxon>Fungi incertae sedis</taxon>
        <taxon>Mucoromycota</taxon>
        <taxon>Mortierellomycotina</taxon>
        <taxon>Mortierellomycetes</taxon>
        <taxon>Mortierellales</taxon>
        <taxon>Mortierellaceae</taxon>
        <taxon>Entomortierella</taxon>
    </lineage>
</organism>
<gene>
    <name evidence="7" type="ORF">EMPS_03455</name>
</gene>
<dbReference type="Gene3D" id="3.30.40.10">
    <property type="entry name" value="Zinc/RING finger domain, C3HC4 (zinc finger)"/>
    <property type="match status" value="1"/>
</dbReference>
<feature type="compositionally biased region" description="Basic and acidic residues" evidence="5">
    <location>
        <begin position="443"/>
        <end position="473"/>
    </location>
</feature>
<dbReference type="AlphaFoldDB" id="A0A9P3H6U9"/>
<evidence type="ECO:0000259" key="6">
    <source>
        <dbReference type="PROSITE" id="PS50089"/>
    </source>
</evidence>
<dbReference type="OrthoDB" id="549017at2759"/>
<feature type="domain" description="RING-type" evidence="6">
    <location>
        <begin position="17"/>
        <end position="56"/>
    </location>
</feature>
<dbReference type="SUPFAM" id="SSF57850">
    <property type="entry name" value="RING/U-box"/>
    <property type="match status" value="1"/>
</dbReference>
<evidence type="ECO:0000256" key="2">
    <source>
        <dbReference type="ARBA" id="ARBA00022771"/>
    </source>
</evidence>
<dbReference type="EMBL" id="BQFW01000004">
    <property type="protein sequence ID" value="GJJ71105.1"/>
    <property type="molecule type" value="Genomic_DNA"/>
</dbReference>
<evidence type="ECO:0000313" key="8">
    <source>
        <dbReference type="Proteomes" id="UP000827284"/>
    </source>
</evidence>
<evidence type="ECO:0000256" key="1">
    <source>
        <dbReference type="ARBA" id="ARBA00022723"/>
    </source>
</evidence>
<accession>A0A9P3H6U9</accession>
<dbReference type="InterPro" id="IPR017907">
    <property type="entry name" value="Znf_RING_CS"/>
</dbReference>
<comment type="caution">
    <text evidence="7">The sequence shown here is derived from an EMBL/GenBank/DDBJ whole genome shotgun (WGS) entry which is preliminary data.</text>
</comment>
<reference evidence="7" key="2">
    <citation type="journal article" date="2022" name="Microbiol. Resour. Announc.">
        <title>Whole-Genome Sequence of Entomortierella parvispora E1425, a Mucoromycotan Fungus Associated with Burkholderiaceae-Related Endosymbiotic Bacteria.</title>
        <authorList>
            <person name="Herlambang A."/>
            <person name="Guo Y."/>
            <person name="Takashima Y."/>
            <person name="Narisawa K."/>
            <person name="Ohta H."/>
            <person name="Nishizawa T."/>
        </authorList>
    </citation>
    <scope>NUCLEOTIDE SEQUENCE</scope>
    <source>
        <strain evidence="7">E1425</strain>
    </source>
</reference>
<keyword evidence="3" id="KW-0862">Zinc</keyword>
<evidence type="ECO:0000313" key="7">
    <source>
        <dbReference type="EMBL" id="GJJ71105.1"/>
    </source>
</evidence>
<keyword evidence="1" id="KW-0479">Metal-binding</keyword>
<dbReference type="PROSITE" id="PS50089">
    <property type="entry name" value="ZF_RING_2"/>
    <property type="match status" value="1"/>
</dbReference>